<feature type="transmembrane region" description="Helical" evidence="8">
    <location>
        <begin position="249"/>
        <end position="273"/>
    </location>
</feature>
<dbReference type="Proteomes" id="UP000887566">
    <property type="component" value="Unplaced"/>
</dbReference>
<dbReference type="GO" id="GO:0016020">
    <property type="term" value="C:membrane"/>
    <property type="evidence" value="ECO:0007669"/>
    <property type="project" value="UniProtKB-SubCell"/>
</dbReference>
<keyword evidence="7 8" id="KW-0472">Membrane</keyword>
<comment type="similarity">
    <text evidence="2 8">Belongs to the inorganic phosphate transporter (PiT) (TC 2.A.20) family.</text>
</comment>
<feature type="transmembrane region" description="Helical" evidence="8">
    <location>
        <begin position="441"/>
        <end position="458"/>
    </location>
</feature>
<feature type="transmembrane region" description="Helical" evidence="8">
    <location>
        <begin position="497"/>
        <end position="524"/>
    </location>
</feature>
<evidence type="ECO:0000256" key="4">
    <source>
        <dbReference type="ARBA" id="ARBA00022592"/>
    </source>
</evidence>
<dbReference type="Pfam" id="PF01384">
    <property type="entry name" value="PHO4"/>
    <property type="match status" value="1"/>
</dbReference>
<evidence type="ECO:0000256" key="3">
    <source>
        <dbReference type="ARBA" id="ARBA00022448"/>
    </source>
</evidence>
<feature type="region of interest" description="Disordered" evidence="9">
    <location>
        <begin position="299"/>
        <end position="318"/>
    </location>
</feature>
<dbReference type="GO" id="GO:0005315">
    <property type="term" value="F:phosphate transmembrane transporter activity"/>
    <property type="evidence" value="ECO:0007669"/>
    <property type="project" value="InterPro"/>
</dbReference>
<proteinExistence type="inferred from homology"/>
<evidence type="ECO:0000256" key="1">
    <source>
        <dbReference type="ARBA" id="ARBA00004141"/>
    </source>
</evidence>
<feature type="transmembrane region" description="Helical" evidence="8">
    <location>
        <begin position="182"/>
        <end position="205"/>
    </location>
</feature>
<sequence length="527" mass="56787">MIDVVYAPGWMDQLQGVVIAGFIVSFLVAFGMGANDVANAYGTSVGSGVLRLWHAYILSAILNTLGALLLGYQVTQTISKDIFEIDIYDVHSQYNQANNSYSLVASCSRNVNETSTCTRYTSADYIVGELGALTGAAFWLILASVTKMPVSATHSIVGASVGFSLVLREAGGIKWTQLTGIVISWVASPLLAGIFGSIFYLIVKFSVMRRRDPFEAALKIVPVFFWFTLTVNMFTVFYGGSKYLNFDKISWWVALLLSNAIGVAVALFVYFGLGNWIRRRALRIYDKDMANIATNARGWMSSSNSTNEQSKREKNSGASIELQGEAVTDVDDPTKPDSVCQLLVTPVKEDRKATEVFNLLQILSASFLMFSHGSNDTANAIGPLVGIWMTYKTGLASTPSDDRLDLQLLILFGAVGQVIGLIVLGHRVIKTLGKEITEVTAPSGFAIELGAAFTTLIASKLGIPVSTTHCAVGAVVFVGLTRTGTLSGVSWTKFRDIIISWLVTLPVSGAVAALVAYLLGHFLLGSV</sequence>
<evidence type="ECO:0000256" key="5">
    <source>
        <dbReference type="ARBA" id="ARBA00022692"/>
    </source>
</evidence>
<keyword evidence="3 8" id="KW-0813">Transport</keyword>
<accession>A0A914WCE5</accession>
<dbReference type="PANTHER" id="PTHR11101:SF52">
    <property type="entry name" value="PHOSPHATE TRANSPORTER"/>
    <property type="match status" value="1"/>
</dbReference>
<dbReference type="InterPro" id="IPR001204">
    <property type="entry name" value="Phos_transporter"/>
</dbReference>
<comment type="function">
    <text evidence="8">Sodium-phosphate symporter.</text>
</comment>
<keyword evidence="4 8" id="KW-0592">Phosphate transport</keyword>
<evidence type="ECO:0000256" key="8">
    <source>
        <dbReference type="RuleBase" id="RU363058"/>
    </source>
</evidence>
<evidence type="ECO:0000256" key="2">
    <source>
        <dbReference type="ARBA" id="ARBA00009916"/>
    </source>
</evidence>
<protein>
    <recommendedName>
        <fullName evidence="8">Phosphate transporter</fullName>
    </recommendedName>
</protein>
<keyword evidence="5 8" id="KW-0812">Transmembrane</keyword>
<feature type="transmembrane region" description="Helical" evidence="8">
    <location>
        <begin position="53"/>
        <end position="72"/>
    </location>
</feature>
<keyword evidence="10" id="KW-1185">Reference proteome</keyword>
<dbReference type="AlphaFoldDB" id="A0A914WCE5"/>
<feature type="transmembrane region" description="Helical" evidence="8">
    <location>
        <begin position="217"/>
        <end position="237"/>
    </location>
</feature>
<evidence type="ECO:0000313" key="11">
    <source>
        <dbReference type="WBParaSite" id="PSAMB.scaffold3720size17123.g22303.t1"/>
    </source>
</evidence>
<feature type="transmembrane region" description="Helical" evidence="8">
    <location>
        <begin position="14"/>
        <end position="33"/>
    </location>
</feature>
<feature type="transmembrane region" description="Helical" evidence="8">
    <location>
        <begin position="408"/>
        <end position="429"/>
    </location>
</feature>
<dbReference type="PANTHER" id="PTHR11101">
    <property type="entry name" value="PHOSPHATE TRANSPORTER"/>
    <property type="match status" value="1"/>
</dbReference>
<comment type="subcellular location">
    <subcellularLocation>
        <location evidence="1 8">Membrane</location>
        <topology evidence="1 8">Multi-pass membrane protein</topology>
    </subcellularLocation>
</comment>
<evidence type="ECO:0000256" key="9">
    <source>
        <dbReference type="SAM" id="MobiDB-lite"/>
    </source>
</evidence>
<evidence type="ECO:0000256" key="7">
    <source>
        <dbReference type="ARBA" id="ARBA00023136"/>
    </source>
</evidence>
<dbReference type="WBParaSite" id="PSAMB.scaffold3720size17123.g22303.t1">
    <property type="protein sequence ID" value="PSAMB.scaffold3720size17123.g22303.t1"/>
    <property type="gene ID" value="PSAMB.scaffold3720size17123.g22303"/>
</dbReference>
<evidence type="ECO:0000313" key="10">
    <source>
        <dbReference type="Proteomes" id="UP000887566"/>
    </source>
</evidence>
<keyword evidence="6 8" id="KW-1133">Transmembrane helix</keyword>
<dbReference type="GO" id="GO:0035435">
    <property type="term" value="P:phosphate ion transmembrane transport"/>
    <property type="evidence" value="ECO:0007669"/>
    <property type="project" value="TreeGrafter"/>
</dbReference>
<feature type="transmembrane region" description="Helical" evidence="8">
    <location>
        <begin position="470"/>
        <end position="491"/>
    </location>
</feature>
<organism evidence="10 11">
    <name type="scientific">Plectus sambesii</name>
    <dbReference type="NCBI Taxonomy" id="2011161"/>
    <lineage>
        <taxon>Eukaryota</taxon>
        <taxon>Metazoa</taxon>
        <taxon>Ecdysozoa</taxon>
        <taxon>Nematoda</taxon>
        <taxon>Chromadorea</taxon>
        <taxon>Plectida</taxon>
        <taxon>Plectina</taxon>
        <taxon>Plectoidea</taxon>
        <taxon>Plectidae</taxon>
        <taxon>Plectus</taxon>
    </lineage>
</organism>
<name>A0A914WCE5_9BILA</name>
<reference evidence="11" key="1">
    <citation type="submission" date="2022-11" db="UniProtKB">
        <authorList>
            <consortium name="WormBaseParasite"/>
        </authorList>
    </citation>
    <scope>IDENTIFICATION</scope>
</reference>
<feature type="transmembrane region" description="Helical" evidence="8">
    <location>
        <begin position="125"/>
        <end position="145"/>
    </location>
</feature>
<evidence type="ECO:0000256" key="6">
    <source>
        <dbReference type="ARBA" id="ARBA00022989"/>
    </source>
</evidence>